<dbReference type="InterPro" id="IPR036291">
    <property type="entry name" value="NAD(P)-bd_dom_sf"/>
</dbReference>
<dbReference type="Pfam" id="PF02826">
    <property type="entry name" value="2-Hacid_dh_C"/>
    <property type="match status" value="1"/>
</dbReference>
<evidence type="ECO:0000256" key="2">
    <source>
        <dbReference type="ARBA" id="ARBA00023002"/>
    </source>
</evidence>
<evidence type="ECO:0000259" key="5">
    <source>
        <dbReference type="Pfam" id="PF00389"/>
    </source>
</evidence>
<keyword evidence="1" id="KW-0521">NADP</keyword>
<protein>
    <submittedName>
        <fullName evidence="7">2-hydroxyacid dehydrogenase</fullName>
    </submittedName>
</protein>
<dbReference type="PROSITE" id="PS00065">
    <property type="entry name" value="D_2_HYDROXYACID_DH_1"/>
    <property type="match status" value="1"/>
</dbReference>
<evidence type="ECO:0000313" key="7">
    <source>
        <dbReference type="EMBL" id="KPZ06067.1"/>
    </source>
</evidence>
<reference evidence="7 8" key="1">
    <citation type="submission" date="2015-09" db="EMBL/GenBank/DDBJ databases">
        <title>Genome announcement of multiple Pseudomonas syringae strains.</title>
        <authorList>
            <person name="Thakur S."/>
            <person name="Wang P.W."/>
            <person name="Gong Y."/>
            <person name="Weir B.S."/>
            <person name="Guttman D.S."/>
        </authorList>
    </citation>
    <scope>NUCLEOTIDE SEQUENCE [LARGE SCALE GENOMIC DNA]</scope>
    <source>
        <strain evidence="7 8">ICMP3962</strain>
    </source>
</reference>
<evidence type="ECO:0000256" key="3">
    <source>
        <dbReference type="ARBA" id="ARBA00023027"/>
    </source>
</evidence>
<evidence type="ECO:0000259" key="6">
    <source>
        <dbReference type="Pfam" id="PF02826"/>
    </source>
</evidence>
<dbReference type="GO" id="GO:0030267">
    <property type="term" value="F:glyoxylate reductase (NADPH) activity"/>
    <property type="evidence" value="ECO:0007669"/>
    <property type="project" value="TreeGrafter"/>
</dbReference>
<dbReference type="InterPro" id="IPR029752">
    <property type="entry name" value="D-isomer_DH_CS1"/>
</dbReference>
<keyword evidence="2 4" id="KW-0560">Oxidoreductase</keyword>
<sequence>MIHVLSQVEFSENDCQKFVNSGFLIEYKGRFSFDKFSHPEKYKAIIANGIDAITADDMDNMSSLEIICVIGVGYERIDLNGAQKRGVSITHGPGTNTNTVVEHAIALMLALTRRICILDSRVRSGEWYALRKSLPTLNEKKLGVVGLGNIGSAIASRCHLAFNMSIGFHNRSKISGSRYRHFSSPAELAMWADYLIVCTPGGASGCNIIDNVVLDNLGPEGYLINIGRGCAVNNEALLECLRNNRIKGAALDVVDGEPDIPSAFFSLQNILLTPHVAAFSPEAIDAMLTLVLKNLVCYFSQGKLISPVAKL</sequence>
<feature type="domain" description="D-isomer specific 2-hydroxyacid dehydrogenase catalytic" evidence="5">
    <location>
        <begin position="40"/>
        <end position="308"/>
    </location>
</feature>
<comment type="similarity">
    <text evidence="4">Belongs to the D-isomer specific 2-hydroxyacid dehydrogenase family.</text>
</comment>
<dbReference type="GO" id="GO:0051287">
    <property type="term" value="F:NAD binding"/>
    <property type="evidence" value="ECO:0007669"/>
    <property type="project" value="InterPro"/>
</dbReference>
<comment type="caution">
    <text evidence="7">The sequence shown here is derived from an EMBL/GenBank/DDBJ whole genome shotgun (WGS) entry which is preliminary data.</text>
</comment>
<dbReference type="PANTHER" id="PTHR10996:SF178">
    <property type="entry name" value="2-HYDROXYACID DEHYDROGENASE YGL185C-RELATED"/>
    <property type="match status" value="1"/>
</dbReference>
<feature type="domain" description="D-isomer specific 2-hydroxyacid dehydrogenase NAD-binding" evidence="6">
    <location>
        <begin position="105"/>
        <end position="277"/>
    </location>
</feature>
<dbReference type="Proteomes" id="UP000050266">
    <property type="component" value="Unassembled WGS sequence"/>
</dbReference>
<keyword evidence="3" id="KW-0520">NAD</keyword>
<dbReference type="PATRIC" id="fig|251720.4.peg.3785"/>
<organism evidence="7 8">
    <name type="scientific">Pseudomonas amygdali pv. ulmi</name>
    <dbReference type="NCBI Taxonomy" id="251720"/>
    <lineage>
        <taxon>Bacteria</taxon>
        <taxon>Pseudomonadati</taxon>
        <taxon>Pseudomonadota</taxon>
        <taxon>Gammaproteobacteria</taxon>
        <taxon>Pseudomonadales</taxon>
        <taxon>Pseudomonadaceae</taxon>
        <taxon>Pseudomonas</taxon>
        <taxon>Pseudomonas amygdali</taxon>
    </lineage>
</organism>
<evidence type="ECO:0000313" key="8">
    <source>
        <dbReference type="Proteomes" id="UP000050266"/>
    </source>
</evidence>
<dbReference type="FunFam" id="3.40.50.720:FF:000213">
    <property type="entry name" value="Putative 2-hydroxyacid dehydrogenase"/>
    <property type="match status" value="1"/>
</dbReference>
<dbReference type="InterPro" id="IPR050223">
    <property type="entry name" value="D-isomer_2-hydroxyacid_DH"/>
</dbReference>
<dbReference type="InterPro" id="IPR006140">
    <property type="entry name" value="D-isomer_DH_NAD-bd"/>
</dbReference>
<accession>A0A0Q0C6A4</accession>
<dbReference type="Pfam" id="PF00389">
    <property type="entry name" value="2-Hacid_dh"/>
    <property type="match status" value="1"/>
</dbReference>
<dbReference type="PANTHER" id="PTHR10996">
    <property type="entry name" value="2-HYDROXYACID DEHYDROGENASE-RELATED"/>
    <property type="match status" value="1"/>
</dbReference>
<dbReference type="RefSeq" id="WP_081026862.1">
    <property type="nucleotide sequence ID" value="NZ_LIHQ01000086.1"/>
</dbReference>
<dbReference type="Gene3D" id="3.40.50.720">
    <property type="entry name" value="NAD(P)-binding Rossmann-like Domain"/>
    <property type="match status" value="2"/>
</dbReference>
<name>A0A0Q0C6A4_PSEA0</name>
<dbReference type="GO" id="GO:0016618">
    <property type="term" value="F:hydroxypyruvate reductase [NAD(P)H] activity"/>
    <property type="evidence" value="ECO:0007669"/>
    <property type="project" value="TreeGrafter"/>
</dbReference>
<dbReference type="SUPFAM" id="SSF52283">
    <property type="entry name" value="Formate/glycerate dehydrogenase catalytic domain-like"/>
    <property type="match status" value="1"/>
</dbReference>
<evidence type="ECO:0000256" key="4">
    <source>
        <dbReference type="RuleBase" id="RU003719"/>
    </source>
</evidence>
<dbReference type="SUPFAM" id="SSF51735">
    <property type="entry name" value="NAD(P)-binding Rossmann-fold domains"/>
    <property type="match status" value="1"/>
</dbReference>
<gene>
    <name evidence="7" type="ORF">ALO41_02759</name>
</gene>
<evidence type="ECO:0000256" key="1">
    <source>
        <dbReference type="ARBA" id="ARBA00022857"/>
    </source>
</evidence>
<dbReference type="AlphaFoldDB" id="A0A0Q0C6A4"/>
<dbReference type="GO" id="GO:0005829">
    <property type="term" value="C:cytosol"/>
    <property type="evidence" value="ECO:0007669"/>
    <property type="project" value="TreeGrafter"/>
</dbReference>
<proteinExistence type="inferred from homology"/>
<dbReference type="EMBL" id="LJRQ01000426">
    <property type="protein sequence ID" value="KPZ06067.1"/>
    <property type="molecule type" value="Genomic_DNA"/>
</dbReference>
<dbReference type="InterPro" id="IPR006139">
    <property type="entry name" value="D-isomer_2_OHA_DH_cat_dom"/>
</dbReference>
<dbReference type="OrthoDB" id="9805416at2"/>